<accession>A0ABU9YHM9</accession>
<name>A0ABU9YHM9_9PROT</name>
<protein>
    <recommendedName>
        <fullName evidence="3">Right handed beta helix domain-containing protein</fullName>
    </recommendedName>
</protein>
<dbReference type="EMBL" id="JBBKTW010000003">
    <property type="protein sequence ID" value="MEN2988289.1"/>
    <property type="molecule type" value="Genomic_DNA"/>
</dbReference>
<dbReference type="RefSeq" id="WP_345934608.1">
    <property type="nucleotide sequence ID" value="NZ_JBBKTV010000008.1"/>
</dbReference>
<dbReference type="SUPFAM" id="SSF51126">
    <property type="entry name" value="Pectin lyase-like"/>
    <property type="match status" value="1"/>
</dbReference>
<sequence>MFVPGSNSDQTLRSGIRAYIIRDNRFHGGRGGYLVRNIHADAQYMHGLLFIGNCVDTNYRMFQGGTNETVFSGNTIIHSFALNPVFDISGGDNIRIAGNMIYGNHVKRVKQDLLTVDGLCWNIAFRTNLLKDLCLDKGHPEVIPRHVVQVASPSPA</sequence>
<dbReference type="InterPro" id="IPR011050">
    <property type="entry name" value="Pectin_lyase_fold/virulence"/>
</dbReference>
<evidence type="ECO:0008006" key="3">
    <source>
        <dbReference type="Google" id="ProtNLM"/>
    </source>
</evidence>
<comment type="caution">
    <text evidence="1">The sequence shown here is derived from an EMBL/GenBank/DDBJ whole genome shotgun (WGS) entry which is preliminary data.</text>
</comment>
<keyword evidence="2" id="KW-1185">Reference proteome</keyword>
<reference evidence="1 2" key="1">
    <citation type="submission" date="2024-03" db="EMBL/GenBank/DDBJ databases">
        <title>High-quality draft genome sequencing of Tistrella sp. BH-R2-4.</title>
        <authorList>
            <person name="Dong C."/>
        </authorList>
    </citation>
    <scope>NUCLEOTIDE SEQUENCE [LARGE SCALE GENOMIC DNA]</scope>
    <source>
        <strain evidence="1 2">BH-R2-4</strain>
    </source>
</reference>
<organism evidence="1 2">
    <name type="scientific">Tistrella arctica</name>
    <dbReference type="NCBI Taxonomy" id="3133430"/>
    <lineage>
        <taxon>Bacteria</taxon>
        <taxon>Pseudomonadati</taxon>
        <taxon>Pseudomonadota</taxon>
        <taxon>Alphaproteobacteria</taxon>
        <taxon>Geminicoccales</taxon>
        <taxon>Geminicoccaceae</taxon>
        <taxon>Tistrella</taxon>
    </lineage>
</organism>
<evidence type="ECO:0000313" key="1">
    <source>
        <dbReference type="EMBL" id="MEN2988289.1"/>
    </source>
</evidence>
<gene>
    <name evidence="1" type="ORF">WG926_08245</name>
</gene>
<dbReference type="Proteomes" id="UP001413721">
    <property type="component" value="Unassembled WGS sequence"/>
</dbReference>
<evidence type="ECO:0000313" key="2">
    <source>
        <dbReference type="Proteomes" id="UP001413721"/>
    </source>
</evidence>
<proteinExistence type="predicted"/>